<protein>
    <submittedName>
        <fullName evidence="2">Uncharacterized protein</fullName>
    </submittedName>
</protein>
<proteinExistence type="predicted"/>
<name>A0A922D423_CARIL</name>
<dbReference type="EMBL" id="CM031840">
    <property type="protein sequence ID" value="KAG6671966.1"/>
    <property type="molecule type" value="Genomic_DNA"/>
</dbReference>
<gene>
    <name evidence="2" type="ORF">I3842_16G031700</name>
</gene>
<feature type="transmembrane region" description="Helical" evidence="1">
    <location>
        <begin position="91"/>
        <end position="109"/>
    </location>
</feature>
<dbReference type="AlphaFoldDB" id="A0A922D423"/>
<sequence length="219" mass="23589">MSVSSSSLLLTALPIGTPPRYPSSLRNPSLLPITSRRNIKSCFLGTGQGLQFLSTGLGDLTVSKTHLWGMVAGISVQPGPLVPSNPSPGSWNVWIVGILASIILPFLGFKWGPLMKLKSEVDTVVQIAEDVTETIERVAEKVEDVAEEVADHLPAGGKLKDAAMFIENLARETAKDAHLVDEVIDKVQEMEDKVESFFEPVAAVDQGNEMPTEANGQQK</sequence>
<evidence type="ECO:0000256" key="1">
    <source>
        <dbReference type="SAM" id="Phobius"/>
    </source>
</evidence>
<dbReference type="Proteomes" id="UP000811246">
    <property type="component" value="Chromosome 16"/>
</dbReference>
<keyword evidence="1" id="KW-0812">Transmembrane</keyword>
<comment type="caution">
    <text evidence="2">The sequence shown here is derived from an EMBL/GenBank/DDBJ whole genome shotgun (WGS) entry which is preliminary data.</text>
</comment>
<evidence type="ECO:0000313" key="2">
    <source>
        <dbReference type="EMBL" id="KAG6671966.1"/>
    </source>
</evidence>
<reference evidence="2" key="1">
    <citation type="submission" date="2021-01" db="EMBL/GenBank/DDBJ databases">
        <authorList>
            <person name="Lovell J.T."/>
            <person name="Bentley N."/>
            <person name="Bhattarai G."/>
            <person name="Jenkins J.W."/>
            <person name="Sreedasyam A."/>
            <person name="Alarcon Y."/>
            <person name="Bock C."/>
            <person name="Boston L."/>
            <person name="Carlson J."/>
            <person name="Cervantes K."/>
            <person name="Clermont K."/>
            <person name="Krom N."/>
            <person name="Kubenka K."/>
            <person name="Mamidi S."/>
            <person name="Mattison C."/>
            <person name="Monteros M."/>
            <person name="Pisani C."/>
            <person name="Plott C."/>
            <person name="Rajasekar S."/>
            <person name="Rhein H.S."/>
            <person name="Rohla C."/>
            <person name="Song M."/>
            <person name="Hilaire R.S."/>
            <person name="Shu S."/>
            <person name="Wells L."/>
            <person name="Wang X."/>
            <person name="Webber J."/>
            <person name="Heerema R.J."/>
            <person name="Klein P."/>
            <person name="Conner P."/>
            <person name="Grauke L."/>
            <person name="Grimwood J."/>
            <person name="Schmutz J."/>
            <person name="Randall J.J."/>
        </authorList>
    </citation>
    <scope>NUCLEOTIDE SEQUENCE</scope>
    <source>
        <tissue evidence="2">Leaf</tissue>
    </source>
</reference>
<dbReference type="PANTHER" id="PTHR33735">
    <property type="entry name" value="EXPRESSED PROTEIN"/>
    <property type="match status" value="1"/>
</dbReference>
<organism evidence="2 3">
    <name type="scientific">Carya illinoinensis</name>
    <name type="common">Pecan</name>
    <dbReference type="NCBI Taxonomy" id="32201"/>
    <lineage>
        <taxon>Eukaryota</taxon>
        <taxon>Viridiplantae</taxon>
        <taxon>Streptophyta</taxon>
        <taxon>Embryophyta</taxon>
        <taxon>Tracheophyta</taxon>
        <taxon>Spermatophyta</taxon>
        <taxon>Magnoliopsida</taxon>
        <taxon>eudicotyledons</taxon>
        <taxon>Gunneridae</taxon>
        <taxon>Pentapetalae</taxon>
        <taxon>rosids</taxon>
        <taxon>fabids</taxon>
        <taxon>Fagales</taxon>
        <taxon>Juglandaceae</taxon>
        <taxon>Carya</taxon>
    </lineage>
</organism>
<accession>A0A922D423</accession>
<keyword evidence="1" id="KW-0472">Membrane</keyword>
<keyword evidence="1" id="KW-1133">Transmembrane helix</keyword>
<evidence type="ECO:0000313" key="3">
    <source>
        <dbReference type="Proteomes" id="UP000811246"/>
    </source>
</evidence>
<dbReference type="PANTHER" id="PTHR33735:SF14">
    <property type="entry name" value="PHAGE CAPSID SCAFFOLDING PROTEIN (GPO) SERINE PEPTIDASE"/>
    <property type="match status" value="1"/>
</dbReference>